<reference evidence="4" key="1">
    <citation type="submission" date="2016-11" db="EMBL/GenBank/DDBJ databases">
        <authorList>
            <person name="Varghese N."/>
            <person name="Submissions S."/>
        </authorList>
    </citation>
    <scope>NUCLEOTIDE SEQUENCE [LARGE SCALE GENOMIC DNA]</scope>
    <source>
        <strain evidence="4">DSM 28223</strain>
    </source>
</reference>
<accession>A0A1M5MKH4</accession>
<dbReference type="InterPro" id="IPR029033">
    <property type="entry name" value="His_PPase_superfam"/>
</dbReference>
<proteinExistence type="predicted"/>
<dbReference type="Proteomes" id="UP000184211">
    <property type="component" value="Unassembled WGS sequence"/>
</dbReference>
<dbReference type="PANTHER" id="PTHR47623">
    <property type="entry name" value="OS09G0287300 PROTEIN"/>
    <property type="match status" value="1"/>
</dbReference>
<feature type="region of interest" description="Disordered" evidence="2">
    <location>
        <begin position="12"/>
        <end position="31"/>
    </location>
</feature>
<dbReference type="SUPFAM" id="SSF53254">
    <property type="entry name" value="Phosphoglycerate mutase-like"/>
    <property type="match status" value="1"/>
</dbReference>
<evidence type="ECO:0000313" key="4">
    <source>
        <dbReference type="Proteomes" id="UP000184211"/>
    </source>
</evidence>
<dbReference type="SMART" id="SM00855">
    <property type="entry name" value="PGAM"/>
    <property type="match status" value="1"/>
</dbReference>
<organism evidence="3 4">
    <name type="scientific">Cognatishimia maritima</name>
    <dbReference type="NCBI Taxonomy" id="870908"/>
    <lineage>
        <taxon>Bacteria</taxon>
        <taxon>Pseudomonadati</taxon>
        <taxon>Pseudomonadota</taxon>
        <taxon>Alphaproteobacteria</taxon>
        <taxon>Rhodobacterales</taxon>
        <taxon>Paracoccaceae</taxon>
        <taxon>Cognatishimia</taxon>
    </lineage>
</organism>
<dbReference type="PANTHER" id="PTHR47623:SF1">
    <property type="entry name" value="OS09G0287300 PROTEIN"/>
    <property type="match status" value="1"/>
</dbReference>
<dbReference type="Pfam" id="PF00300">
    <property type="entry name" value="His_Phos_1"/>
    <property type="match status" value="1"/>
</dbReference>
<gene>
    <name evidence="3" type="ORF">SAMN04488044_1258</name>
</gene>
<dbReference type="STRING" id="870908.SAMN04488044_1258"/>
<dbReference type="CDD" id="cd07067">
    <property type="entry name" value="HP_PGM_like"/>
    <property type="match status" value="1"/>
</dbReference>
<dbReference type="InterPro" id="IPR013078">
    <property type="entry name" value="His_Pase_superF_clade-1"/>
</dbReference>
<evidence type="ECO:0000313" key="3">
    <source>
        <dbReference type="EMBL" id="SHG77697.1"/>
    </source>
</evidence>
<dbReference type="RefSeq" id="WP_072791789.1">
    <property type="nucleotide sequence ID" value="NZ_FQWM01000002.1"/>
</dbReference>
<dbReference type="Gene3D" id="3.40.50.1240">
    <property type="entry name" value="Phosphoglycerate mutase-like"/>
    <property type="match status" value="1"/>
</dbReference>
<dbReference type="OrthoDB" id="9810154at2"/>
<protein>
    <submittedName>
        <fullName evidence="3">Phosphohistidine phosphatase</fullName>
    </submittedName>
</protein>
<dbReference type="AlphaFoldDB" id="A0A1M5MKH4"/>
<keyword evidence="4" id="KW-1185">Reference proteome</keyword>
<dbReference type="EMBL" id="FQWM01000002">
    <property type="protein sequence ID" value="SHG77697.1"/>
    <property type="molecule type" value="Genomic_DNA"/>
</dbReference>
<name>A0A1M5MKH4_9RHOB</name>
<evidence type="ECO:0000256" key="2">
    <source>
        <dbReference type="SAM" id="MobiDB-lite"/>
    </source>
</evidence>
<evidence type="ECO:0000256" key="1">
    <source>
        <dbReference type="PIRSR" id="PIRSR613078-2"/>
    </source>
</evidence>
<feature type="binding site" evidence="1">
    <location>
        <position position="58"/>
    </location>
    <ligand>
        <name>substrate</name>
    </ligand>
</feature>
<sequence length="162" mass="18442">MTKRLILMRHAKSAWDQPGPDHDRPLNTRGQNSAEAMGNWLRENGYVPDAVLSSSAKRTRETFDRLGFDVPSRFERRLYLPTSEEMLSELRKESAACVLMLGHNPGIAEFAERLLSETPEHDRFYAYPTCATTVMDFDIVDWTALQYGTGTVVNFTVPRDLT</sequence>